<name>A0A7C3CLF3_9BACT</name>
<comment type="catalytic activity">
    <reaction evidence="2">
        <text>2 GTP = 3',3'-c-di-GMP + 2 diphosphate</text>
        <dbReference type="Rhea" id="RHEA:24898"/>
        <dbReference type="ChEBI" id="CHEBI:33019"/>
        <dbReference type="ChEBI" id="CHEBI:37565"/>
        <dbReference type="ChEBI" id="CHEBI:58805"/>
        <dbReference type="EC" id="2.7.7.65"/>
    </reaction>
</comment>
<dbReference type="SUPFAM" id="SSF55073">
    <property type="entry name" value="Nucleotide cyclase"/>
    <property type="match status" value="1"/>
</dbReference>
<dbReference type="Gene3D" id="3.30.70.270">
    <property type="match status" value="1"/>
</dbReference>
<comment type="caution">
    <text evidence="6">The sequence shown here is derived from an EMBL/GenBank/DDBJ whole genome shotgun (WGS) entry which is preliminary data.</text>
</comment>
<dbReference type="InterPro" id="IPR029787">
    <property type="entry name" value="Nucleotide_cyclase"/>
</dbReference>
<dbReference type="PROSITE" id="PS50887">
    <property type="entry name" value="GGDEF"/>
    <property type="match status" value="1"/>
</dbReference>
<dbReference type="InterPro" id="IPR050469">
    <property type="entry name" value="Diguanylate_Cyclase"/>
</dbReference>
<dbReference type="SUPFAM" id="SSF109604">
    <property type="entry name" value="HD-domain/PDEase-like"/>
    <property type="match status" value="1"/>
</dbReference>
<keyword evidence="3" id="KW-0175">Coiled coil</keyword>
<protein>
    <recommendedName>
        <fullName evidence="1">diguanylate cyclase</fullName>
        <ecNumber evidence="1">2.7.7.65</ecNumber>
    </recommendedName>
</protein>
<evidence type="ECO:0000259" key="4">
    <source>
        <dbReference type="PROSITE" id="PS50887"/>
    </source>
</evidence>
<dbReference type="InterPro" id="IPR013976">
    <property type="entry name" value="HDOD"/>
</dbReference>
<dbReference type="SMART" id="SM00267">
    <property type="entry name" value="GGDEF"/>
    <property type="match status" value="1"/>
</dbReference>
<dbReference type="AlphaFoldDB" id="A0A7C3CLF3"/>
<dbReference type="PROSITE" id="PS51833">
    <property type="entry name" value="HDOD"/>
    <property type="match status" value="1"/>
</dbReference>
<dbReference type="GO" id="GO:0052621">
    <property type="term" value="F:diguanylate cyclase activity"/>
    <property type="evidence" value="ECO:0007669"/>
    <property type="project" value="UniProtKB-EC"/>
</dbReference>
<dbReference type="FunFam" id="3.30.70.270:FF:000001">
    <property type="entry name" value="Diguanylate cyclase domain protein"/>
    <property type="match status" value="1"/>
</dbReference>
<dbReference type="EMBL" id="DRMH01000132">
    <property type="protein sequence ID" value="HFC98671.1"/>
    <property type="molecule type" value="Genomic_DNA"/>
</dbReference>
<gene>
    <name evidence="6" type="ORF">ENJ40_09510</name>
</gene>
<evidence type="ECO:0000256" key="2">
    <source>
        <dbReference type="ARBA" id="ARBA00034247"/>
    </source>
</evidence>
<dbReference type="Pfam" id="PF08668">
    <property type="entry name" value="HDOD"/>
    <property type="match status" value="1"/>
</dbReference>
<accession>A0A7C3CLF3</accession>
<evidence type="ECO:0000256" key="1">
    <source>
        <dbReference type="ARBA" id="ARBA00012528"/>
    </source>
</evidence>
<organism evidence="6">
    <name type="scientific">Thermosulfurimonas dismutans</name>
    <dbReference type="NCBI Taxonomy" id="999894"/>
    <lineage>
        <taxon>Bacteria</taxon>
        <taxon>Pseudomonadati</taxon>
        <taxon>Thermodesulfobacteriota</taxon>
        <taxon>Thermodesulfobacteria</taxon>
        <taxon>Thermodesulfobacteriales</taxon>
        <taxon>Thermodesulfobacteriaceae</taxon>
        <taxon>Thermosulfurimonas</taxon>
    </lineage>
</organism>
<dbReference type="GO" id="GO:0005886">
    <property type="term" value="C:plasma membrane"/>
    <property type="evidence" value="ECO:0007669"/>
    <property type="project" value="TreeGrafter"/>
</dbReference>
<evidence type="ECO:0000259" key="5">
    <source>
        <dbReference type="PROSITE" id="PS51833"/>
    </source>
</evidence>
<dbReference type="Gene3D" id="1.10.3210.10">
    <property type="entry name" value="Hypothetical protein af1432"/>
    <property type="match status" value="1"/>
</dbReference>
<feature type="coiled-coil region" evidence="3">
    <location>
        <begin position="310"/>
        <end position="344"/>
    </location>
</feature>
<dbReference type="InterPro" id="IPR043128">
    <property type="entry name" value="Rev_trsase/Diguanyl_cyclase"/>
</dbReference>
<dbReference type="PANTHER" id="PTHR45138">
    <property type="entry name" value="REGULATORY COMPONENTS OF SENSORY TRANSDUCTION SYSTEM"/>
    <property type="match status" value="1"/>
</dbReference>
<proteinExistence type="predicted"/>
<evidence type="ECO:0000256" key="3">
    <source>
        <dbReference type="SAM" id="Coils"/>
    </source>
</evidence>
<feature type="domain" description="HDOD" evidence="5">
    <location>
        <begin position="19"/>
        <end position="213"/>
    </location>
</feature>
<dbReference type="CDD" id="cd01949">
    <property type="entry name" value="GGDEF"/>
    <property type="match status" value="1"/>
</dbReference>
<reference evidence="6" key="1">
    <citation type="journal article" date="2020" name="mSystems">
        <title>Genome- and Community-Level Interaction Insights into Carbon Utilization and Element Cycling Functions of Hydrothermarchaeota in Hydrothermal Sediment.</title>
        <authorList>
            <person name="Zhou Z."/>
            <person name="Liu Y."/>
            <person name="Xu W."/>
            <person name="Pan J."/>
            <person name="Luo Z.H."/>
            <person name="Li M."/>
        </authorList>
    </citation>
    <scope>NUCLEOTIDE SEQUENCE [LARGE SCALE GENOMIC DNA]</scope>
    <source>
        <strain evidence="6">HyVt-483</strain>
    </source>
</reference>
<dbReference type="InterPro" id="IPR000160">
    <property type="entry name" value="GGDEF_dom"/>
</dbReference>
<dbReference type="PANTHER" id="PTHR45138:SF9">
    <property type="entry name" value="DIGUANYLATE CYCLASE DGCM-RELATED"/>
    <property type="match status" value="1"/>
</dbReference>
<dbReference type="GO" id="GO:0043709">
    <property type="term" value="P:cell adhesion involved in single-species biofilm formation"/>
    <property type="evidence" value="ECO:0007669"/>
    <property type="project" value="TreeGrafter"/>
</dbReference>
<evidence type="ECO:0000313" key="6">
    <source>
        <dbReference type="EMBL" id="HFC98671.1"/>
    </source>
</evidence>
<sequence>MKEELKRVEAFLRDRELSLPSPPALIPRLIQAVKYEDYQALAETVRLDPGLSARILGLANSPLYHAGDPITSLEVAISLLGTEVIKNLALSFVVARAFRNPAPPEGLFDLDLFWKRAVATALAARLLARTKKMEEDHLFSAGLLADLGVLILYVLLRGEYLRVLEEKEVASRPLHQVEGELLGFHHAPVGAWVLRSWELPEHIYQDILYHHSWEDAPPEFREHAYLLDLALSVSGVYFSRQQTEHYRRVKEELSRYLGFSEKETLELMDQMARECQEVFSFFDLSARGLTSYSELIREAYEELERSSLDCALILQRLKEEKARAEDLARRLREANEKLRRLSITDGLTGLYNHRYFQERLREEFERARRYRRSLSLILLDLDHFKRVNDRYGHLVGDQVLRGVAEVIQHNIRKSDIPARYGGEEFAIIAPETDLQGASTLGERIREEVARQEFSYGDQKFSITVSLGVANIFPAASDKTPRDLIEAADKALYYSKTQGRNRLTAVIVR</sequence>
<dbReference type="EC" id="2.7.7.65" evidence="1"/>
<dbReference type="Pfam" id="PF00990">
    <property type="entry name" value="GGDEF"/>
    <property type="match status" value="1"/>
</dbReference>
<dbReference type="Proteomes" id="UP000886043">
    <property type="component" value="Unassembled WGS sequence"/>
</dbReference>
<dbReference type="GO" id="GO:1902201">
    <property type="term" value="P:negative regulation of bacterial-type flagellum-dependent cell motility"/>
    <property type="evidence" value="ECO:0007669"/>
    <property type="project" value="TreeGrafter"/>
</dbReference>
<dbReference type="NCBIfam" id="TIGR00254">
    <property type="entry name" value="GGDEF"/>
    <property type="match status" value="1"/>
</dbReference>
<feature type="domain" description="GGDEF" evidence="4">
    <location>
        <begin position="372"/>
        <end position="507"/>
    </location>
</feature>